<evidence type="ECO:0000313" key="2">
    <source>
        <dbReference type="Proteomes" id="UP001151081"/>
    </source>
</evidence>
<accession>A0A9X4AV95</accession>
<keyword evidence="2" id="KW-1185">Reference proteome</keyword>
<name>A0A9X4AV95_9BACT</name>
<comment type="caution">
    <text evidence="1">The sequence shown here is derived from an EMBL/GenBank/DDBJ whole genome shotgun (WGS) entry which is preliminary data.</text>
</comment>
<proteinExistence type="predicted"/>
<dbReference type="RefSeq" id="WP_272425112.1">
    <property type="nucleotide sequence ID" value="NZ_JAGTJJ010000035.1"/>
</dbReference>
<dbReference type="AlphaFoldDB" id="A0A9X4AV95"/>
<gene>
    <name evidence="1" type="ORF">KEG57_36770</name>
</gene>
<reference evidence="1 2" key="1">
    <citation type="submission" date="2021-04" db="EMBL/GenBank/DDBJ databases">
        <title>Genome analysis of Polyangium sp.</title>
        <authorList>
            <person name="Li Y."/>
            <person name="Wang J."/>
        </authorList>
    </citation>
    <scope>NUCLEOTIDE SEQUENCE [LARGE SCALE GENOMIC DNA]</scope>
    <source>
        <strain evidence="1 2">SDU14</strain>
    </source>
</reference>
<protein>
    <submittedName>
        <fullName evidence="1">Uncharacterized protein</fullName>
    </submittedName>
</protein>
<organism evidence="1 2">
    <name type="scientific">Polyangium jinanense</name>
    <dbReference type="NCBI Taxonomy" id="2829994"/>
    <lineage>
        <taxon>Bacteria</taxon>
        <taxon>Pseudomonadati</taxon>
        <taxon>Myxococcota</taxon>
        <taxon>Polyangia</taxon>
        <taxon>Polyangiales</taxon>
        <taxon>Polyangiaceae</taxon>
        <taxon>Polyangium</taxon>
    </lineage>
</organism>
<sequence length="270" mass="30755">MKSDPRSRRPTNTKGWAKCWSVKKSEVEALLAEEKWTLDPEHSIPHHPAYVSDRGELLFVSASGKGLLYASRQELMEKSAARASEPQPQHVLEGNLPQGAHFIEAVPSLIDELASILKIPRESFDSSFDSLYLVEKALKKIRPKRRILEIPNLFPGLVAYAGEVMRKETGGEWFLTEVHETTGPIYEPYVRYGPGGRYMNPWLELYKSITEPGRISLHVLASVEIPHPDDLKPRVIVENEAPDDDYEFYMEYVETPQGGAYRPAMRRRTH</sequence>
<dbReference type="Proteomes" id="UP001151081">
    <property type="component" value="Unassembled WGS sequence"/>
</dbReference>
<dbReference type="EMBL" id="JAGTJJ010000035">
    <property type="protein sequence ID" value="MDC3986089.1"/>
    <property type="molecule type" value="Genomic_DNA"/>
</dbReference>
<evidence type="ECO:0000313" key="1">
    <source>
        <dbReference type="EMBL" id="MDC3986089.1"/>
    </source>
</evidence>